<comment type="similarity">
    <text evidence="9">Belongs to the dethiobiotin synthetase family.</text>
</comment>
<feature type="binding site" evidence="9">
    <location>
        <position position="41"/>
    </location>
    <ligand>
        <name>substrate</name>
    </ligand>
</feature>
<gene>
    <name evidence="9 10" type="primary">bioD</name>
    <name evidence="10" type="ORF">ACFQS8_09135</name>
</gene>
<keyword evidence="1 9" id="KW-0963">Cytoplasm</keyword>
<dbReference type="CDD" id="cd03109">
    <property type="entry name" value="DTBS"/>
    <property type="match status" value="1"/>
</dbReference>
<comment type="function">
    <text evidence="9">Catalyzes a mechanistically unusual reaction, the ATP-dependent insertion of CO2 between the N7 and N8 nitrogen atoms of 7,8-diaminopelargonic acid (DAPA, also called 7,8-diammoniononanoate) to form a ureido ring.</text>
</comment>
<keyword evidence="11" id="KW-1185">Reference proteome</keyword>
<evidence type="ECO:0000313" key="11">
    <source>
        <dbReference type="Proteomes" id="UP001596492"/>
    </source>
</evidence>
<dbReference type="GO" id="GO:0004141">
    <property type="term" value="F:dethiobiotin synthase activity"/>
    <property type="evidence" value="ECO:0007669"/>
    <property type="project" value="UniProtKB-EC"/>
</dbReference>
<evidence type="ECO:0000256" key="3">
    <source>
        <dbReference type="ARBA" id="ARBA00022723"/>
    </source>
</evidence>
<feature type="binding site" evidence="9">
    <location>
        <position position="52"/>
    </location>
    <ligand>
        <name>Mg(2+)</name>
        <dbReference type="ChEBI" id="CHEBI:18420"/>
    </ligand>
</feature>
<keyword evidence="6 9" id="KW-0067">ATP-binding</keyword>
<evidence type="ECO:0000313" key="10">
    <source>
        <dbReference type="EMBL" id="MFC7291776.1"/>
    </source>
</evidence>
<feature type="binding site" evidence="9">
    <location>
        <begin position="118"/>
        <end position="121"/>
    </location>
    <ligand>
        <name>ATP</name>
        <dbReference type="ChEBI" id="CHEBI:30616"/>
    </ligand>
</feature>
<dbReference type="InterPro" id="IPR027417">
    <property type="entry name" value="P-loop_NTPase"/>
</dbReference>
<feature type="binding site" evidence="9">
    <location>
        <position position="118"/>
    </location>
    <ligand>
        <name>Mg(2+)</name>
        <dbReference type="ChEBI" id="CHEBI:18420"/>
    </ligand>
</feature>
<feature type="binding site" evidence="9">
    <location>
        <position position="16"/>
    </location>
    <ligand>
        <name>Mg(2+)</name>
        <dbReference type="ChEBI" id="CHEBI:18420"/>
    </ligand>
</feature>
<keyword evidence="3 9" id="KW-0479">Metal-binding</keyword>
<feature type="binding site" evidence="9">
    <location>
        <position position="205"/>
    </location>
    <ligand>
        <name>ATP</name>
        <dbReference type="ChEBI" id="CHEBI:30616"/>
    </ligand>
</feature>
<evidence type="ECO:0000256" key="5">
    <source>
        <dbReference type="ARBA" id="ARBA00022756"/>
    </source>
</evidence>
<feature type="active site" evidence="9">
    <location>
        <position position="37"/>
    </location>
</feature>
<keyword evidence="7 9" id="KW-0460">Magnesium</keyword>
<keyword evidence="2 9" id="KW-0436">Ligase</keyword>
<dbReference type="PIRSF" id="PIRSF006755">
    <property type="entry name" value="DTB_synth"/>
    <property type="match status" value="1"/>
</dbReference>
<comment type="cofactor">
    <cofactor evidence="9">
        <name>Mg(2+)</name>
        <dbReference type="ChEBI" id="CHEBI:18420"/>
    </cofactor>
</comment>
<dbReference type="Gene3D" id="3.40.50.300">
    <property type="entry name" value="P-loop containing nucleotide triphosphate hydrolases"/>
    <property type="match status" value="1"/>
</dbReference>
<dbReference type="PANTHER" id="PTHR43210:SF2">
    <property type="entry name" value="ATP-DEPENDENT DETHIOBIOTIN SYNTHETASE BIOD 2"/>
    <property type="match status" value="1"/>
</dbReference>
<evidence type="ECO:0000256" key="6">
    <source>
        <dbReference type="ARBA" id="ARBA00022840"/>
    </source>
</evidence>
<dbReference type="HAMAP" id="MF_00336">
    <property type="entry name" value="BioD"/>
    <property type="match status" value="1"/>
</dbReference>
<keyword evidence="4 9" id="KW-0547">Nucleotide-binding</keyword>
<comment type="catalytic activity">
    <reaction evidence="8">
        <text>(7R,8S)-8-amino-7-(carboxyamino)nonanoate + ATP = (4R,5S)-dethiobiotin + ADP + phosphate + H(+)</text>
        <dbReference type="Rhea" id="RHEA:63684"/>
        <dbReference type="ChEBI" id="CHEBI:15378"/>
        <dbReference type="ChEBI" id="CHEBI:30616"/>
        <dbReference type="ChEBI" id="CHEBI:43474"/>
        <dbReference type="ChEBI" id="CHEBI:149470"/>
        <dbReference type="ChEBI" id="CHEBI:149473"/>
        <dbReference type="ChEBI" id="CHEBI:456216"/>
    </reaction>
</comment>
<dbReference type="Pfam" id="PF13500">
    <property type="entry name" value="AAA_26"/>
    <property type="match status" value="1"/>
</dbReference>
<dbReference type="Proteomes" id="UP001596492">
    <property type="component" value="Unassembled WGS sequence"/>
</dbReference>
<comment type="caution">
    <text evidence="10">The sequence shown here is derived from an EMBL/GenBank/DDBJ whole genome shotgun (WGS) entry which is preliminary data.</text>
</comment>
<dbReference type="NCBIfam" id="TIGR00347">
    <property type="entry name" value="bioD"/>
    <property type="match status" value="1"/>
</dbReference>
<evidence type="ECO:0000256" key="8">
    <source>
        <dbReference type="ARBA" id="ARBA00047386"/>
    </source>
</evidence>
<evidence type="ECO:0000256" key="7">
    <source>
        <dbReference type="ARBA" id="ARBA00022842"/>
    </source>
</evidence>
<dbReference type="PANTHER" id="PTHR43210">
    <property type="entry name" value="DETHIOBIOTIN SYNTHETASE"/>
    <property type="match status" value="1"/>
</dbReference>
<dbReference type="SUPFAM" id="SSF52540">
    <property type="entry name" value="P-loop containing nucleoside triphosphate hydrolases"/>
    <property type="match status" value="1"/>
</dbReference>
<sequence length="206" mass="22400">MSSVFITATGTDIGKTYTACRMIQDWRAQGLKPAAVKPLMSGFSENELEQSDAGQILAALGEEVTPENINRICMRRFEAAIAPNQAARALGQPLDYDDILAFINSRVLLADGAPFLVEGAGGIMSPVTDTKLNIDLIADLAMPAILITANYLGAISHTLSALDVMDKWGIPIEKIVVTRPTEQHGAPEILIEELQRWTNVDFFQQT</sequence>
<comment type="subcellular location">
    <subcellularLocation>
        <location evidence="9">Cytoplasm</location>
    </subcellularLocation>
</comment>
<name>A0ABW2ILQ1_9PROT</name>
<reference evidence="11" key="1">
    <citation type="journal article" date="2019" name="Int. J. Syst. Evol. Microbiol.">
        <title>The Global Catalogue of Microorganisms (GCM) 10K type strain sequencing project: providing services to taxonomists for standard genome sequencing and annotation.</title>
        <authorList>
            <consortium name="The Broad Institute Genomics Platform"/>
            <consortium name="The Broad Institute Genome Sequencing Center for Infectious Disease"/>
            <person name="Wu L."/>
            <person name="Ma J."/>
        </authorList>
    </citation>
    <scope>NUCLEOTIDE SEQUENCE [LARGE SCALE GENOMIC DNA]</scope>
    <source>
        <strain evidence="11">CCUG 51308</strain>
    </source>
</reference>
<dbReference type="InterPro" id="IPR004472">
    <property type="entry name" value="DTB_synth_BioD"/>
</dbReference>
<comment type="caution">
    <text evidence="9">Lacks conserved residue(s) required for the propagation of feature annotation.</text>
</comment>
<dbReference type="RefSeq" id="WP_382167018.1">
    <property type="nucleotide sequence ID" value="NZ_JBHTBR010000005.1"/>
</dbReference>
<accession>A0ABW2ILQ1</accession>
<evidence type="ECO:0000256" key="1">
    <source>
        <dbReference type="ARBA" id="ARBA00022490"/>
    </source>
</evidence>
<comment type="catalytic activity">
    <reaction evidence="9">
        <text>(7R,8S)-7,8-diammoniononanoate + CO2 + ATP = (4R,5S)-dethiobiotin + ADP + phosphate + 3 H(+)</text>
        <dbReference type="Rhea" id="RHEA:15805"/>
        <dbReference type="ChEBI" id="CHEBI:15378"/>
        <dbReference type="ChEBI" id="CHEBI:16526"/>
        <dbReference type="ChEBI" id="CHEBI:30616"/>
        <dbReference type="ChEBI" id="CHEBI:43474"/>
        <dbReference type="ChEBI" id="CHEBI:149469"/>
        <dbReference type="ChEBI" id="CHEBI:149473"/>
        <dbReference type="ChEBI" id="CHEBI:456216"/>
        <dbReference type="EC" id="6.3.3.3"/>
    </reaction>
</comment>
<dbReference type="EMBL" id="JBHTBR010000005">
    <property type="protein sequence ID" value="MFC7291776.1"/>
    <property type="molecule type" value="Genomic_DNA"/>
</dbReference>
<feature type="binding site" evidence="9">
    <location>
        <position position="52"/>
    </location>
    <ligand>
        <name>ATP</name>
        <dbReference type="ChEBI" id="CHEBI:30616"/>
    </ligand>
</feature>
<evidence type="ECO:0000256" key="9">
    <source>
        <dbReference type="HAMAP-Rule" id="MF_00336"/>
    </source>
</evidence>
<evidence type="ECO:0000256" key="4">
    <source>
        <dbReference type="ARBA" id="ARBA00022741"/>
    </source>
</evidence>
<feature type="binding site" evidence="9">
    <location>
        <begin position="12"/>
        <end position="17"/>
    </location>
    <ligand>
        <name>ATP</name>
        <dbReference type="ChEBI" id="CHEBI:30616"/>
    </ligand>
</feature>
<comment type="pathway">
    <text evidence="9">Cofactor biosynthesis; biotin biosynthesis; biotin from 7,8-diaminononanoate: step 1/2.</text>
</comment>
<keyword evidence="5 9" id="KW-0093">Biotin biosynthesis</keyword>
<organism evidence="10 11">
    <name type="scientific">Hirschia litorea</name>
    <dbReference type="NCBI Taxonomy" id="1199156"/>
    <lineage>
        <taxon>Bacteria</taxon>
        <taxon>Pseudomonadati</taxon>
        <taxon>Pseudomonadota</taxon>
        <taxon>Alphaproteobacteria</taxon>
        <taxon>Hyphomonadales</taxon>
        <taxon>Hyphomonadaceae</taxon>
        <taxon>Hirschia</taxon>
    </lineage>
</organism>
<proteinExistence type="inferred from homology"/>
<protein>
    <recommendedName>
        <fullName evidence="9">ATP-dependent dethiobiotin synthetase BioD</fullName>
        <ecNumber evidence="9">6.3.3.3</ecNumber>
    </recommendedName>
    <alternativeName>
        <fullName evidence="9">DTB synthetase</fullName>
        <shortName evidence="9">DTBS</shortName>
    </alternativeName>
    <alternativeName>
        <fullName evidence="9">Dethiobiotin synthase</fullName>
    </alternativeName>
</protein>
<dbReference type="EC" id="6.3.3.3" evidence="9"/>
<comment type="subunit">
    <text evidence="9">Homodimer.</text>
</comment>
<evidence type="ECO:0000256" key="2">
    <source>
        <dbReference type="ARBA" id="ARBA00022598"/>
    </source>
</evidence>